<keyword evidence="1" id="KW-0472">Membrane</keyword>
<evidence type="ECO:0000313" key="3">
    <source>
        <dbReference type="Proteomes" id="UP001273136"/>
    </source>
</evidence>
<dbReference type="Proteomes" id="UP001273136">
    <property type="component" value="Unassembled WGS sequence"/>
</dbReference>
<feature type="transmembrane region" description="Helical" evidence="1">
    <location>
        <begin position="6"/>
        <end position="31"/>
    </location>
</feature>
<feature type="transmembrane region" description="Helical" evidence="1">
    <location>
        <begin position="280"/>
        <end position="298"/>
    </location>
</feature>
<evidence type="ECO:0000313" key="2">
    <source>
        <dbReference type="EMBL" id="MDV0441928.1"/>
    </source>
</evidence>
<protein>
    <recommendedName>
        <fullName evidence="4">DUF475 domain-containing protein</fullName>
    </recommendedName>
</protein>
<dbReference type="Pfam" id="PF04332">
    <property type="entry name" value="DUF475"/>
    <property type="match status" value="1"/>
</dbReference>
<feature type="transmembrane region" description="Helical" evidence="1">
    <location>
        <begin position="256"/>
        <end position="274"/>
    </location>
</feature>
<evidence type="ECO:0000256" key="1">
    <source>
        <dbReference type="SAM" id="Phobius"/>
    </source>
</evidence>
<dbReference type="RefSeq" id="WP_338094329.1">
    <property type="nucleotide sequence ID" value="NZ_JAWDKA010000005.1"/>
</dbReference>
<accession>A0AAE4MEA2</accession>
<sequence length="315" mass="34732">MELLYALVVIIGLFIFESIASIDNAIINADILATMKEKARRWFLVWGILLSVFLVRGILPWLILWAANPSLGPIGALTVTFTDDDAAMAAMESTAPYLLMFGGMFMVFLFCHWLFAEKKDCIMPGERFLTNQAPWFYAVVSVILLAVVWATLESDPLLAFAAVAGSTLFFLVQGFRLSADIKSAELGHSEKSDSAKLMLLLVIDSTFSIDGVIGAFAFTFSVPLIFIGCGLGAIVVRELTIKYIDTIRRYVYLKNGAMYSVLVLSLIMVAEGFGIHLPPWLAPVSMIVIVSVFLYISVLRIRRGQVPVCPTPVVR</sequence>
<dbReference type="InterPro" id="IPR007427">
    <property type="entry name" value="DUF475"/>
</dbReference>
<evidence type="ECO:0008006" key="4">
    <source>
        <dbReference type="Google" id="ProtNLM"/>
    </source>
</evidence>
<feature type="transmembrane region" description="Helical" evidence="1">
    <location>
        <begin position="135"/>
        <end position="152"/>
    </location>
</feature>
<organism evidence="2 3">
    <name type="scientific">Methanorbis furvi</name>
    <dbReference type="NCBI Taxonomy" id="3028299"/>
    <lineage>
        <taxon>Archaea</taxon>
        <taxon>Methanobacteriati</taxon>
        <taxon>Methanobacteriota</taxon>
        <taxon>Stenosarchaea group</taxon>
        <taxon>Methanomicrobia</taxon>
        <taxon>Methanomicrobiales</taxon>
        <taxon>Methanocorpusculaceae</taxon>
        <taxon>Methanorbis</taxon>
    </lineage>
</organism>
<dbReference type="PANTHER" id="PTHR30238:SF4">
    <property type="entry name" value="SLL1022 PROTEIN"/>
    <property type="match status" value="1"/>
</dbReference>
<dbReference type="AlphaFoldDB" id="A0AAE4MEA2"/>
<dbReference type="NCBIfam" id="NF010612">
    <property type="entry name" value="PRK14013.1-2"/>
    <property type="match status" value="1"/>
</dbReference>
<proteinExistence type="predicted"/>
<keyword evidence="1" id="KW-1133">Transmembrane helix</keyword>
<name>A0AAE4MEA2_9EURY</name>
<gene>
    <name evidence="2" type="ORF">McpAg1_11420</name>
</gene>
<dbReference type="PANTHER" id="PTHR30238">
    <property type="entry name" value="MEMBRANE BOUND PREDICTED REDOX MODULATOR"/>
    <property type="match status" value="1"/>
</dbReference>
<dbReference type="EMBL" id="JAWDKA010000005">
    <property type="protein sequence ID" value="MDV0441928.1"/>
    <property type="molecule type" value="Genomic_DNA"/>
</dbReference>
<comment type="caution">
    <text evidence="2">The sequence shown here is derived from an EMBL/GenBank/DDBJ whole genome shotgun (WGS) entry which is preliminary data.</text>
</comment>
<reference evidence="2" key="1">
    <citation type="submission" date="2023-06" db="EMBL/GenBank/DDBJ databases">
        <title>Genome sequence of Methancorpusculaceae sp. Ag1.</title>
        <authorList>
            <person name="Protasov E."/>
            <person name="Platt K."/>
            <person name="Poehlein A."/>
            <person name="Daniel R."/>
            <person name="Brune A."/>
        </authorList>
    </citation>
    <scope>NUCLEOTIDE SEQUENCE</scope>
    <source>
        <strain evidence="2">Ag1</strain>
    </source>
</reference>
<keyword evidence="1" id="KW-0812">Transmembrane</keyword>
<feature type="transmembrane region" description="Helical" evidence="1">
    <location>
        <begin position="97"/>
        <end position="115"/>
    </location>
</feature>
<feature type="transmembrane region" description="Helical" evidence="1">
    <location>
        <begin position="224"/>
        <end position="244"/>
    </location>
</feature>
<keyword evidence="3" id="KW-1185">Reference proteome</keyword>
<feature type="transmembrane region" description="Helical" evidence="1">
    <location>
        <begin position="43"/>
        <end position="67"/>
    </location>
</feature>